<feature type="transmembrane region" description="Helical" evidence="3">
    <location>
        <begin position="12"/>
        <end position="33"/>
    </location>
</feature>
<dbReference type="InterPro" id="IPR036138">
    <property type="entry name" value="PBP_dimer_sf"/>
</dbReference>
<dbReference type="Pfam" id="PF03717">
    <property type="entry name" value="PBP_dimer"/>
    <property type="match status" value="1"/>
</dbReference>
<dbReference type="Gene3D" id="3.30.450.330">
    <property type="match status" value="1"/>
</dbReference>
<dbReference type="Gene3D" id="3.40.710.10">
    <property type="entry name" value="DD-peptidase/beta-lactamase superfamily"/>
    <property type="match status" value="1"/>
</dbReference>
<dbReference type="GO" id="GO:0071555">
    <property type="term" value="P:cell wall organization"/>
    <property type="evidence" value="ECO:0007669"/>
    <property type="project" value="TreeGrafter"/>
</dbReference>
<keyword evidence="2 3" id="KW-0472">Membrane</keyword>
<dbReference type="Gene3D" id="3.90.1310.10">
    <property type="entry name" value="Penicillin-binding protein 2a (Domain 2)"/>
    <property type="match status" value="1"/>
</dbReference>
<proteinExistence type="predicted"/>
<dbReference type="AlphaFoldDB" id="A0A1F5WRI6"/>
<name>A0A1F5WRI6_9BACT</name>
<evidence type="ECO:0000256" key="1">
    <source>
        <dbReference type="ARBA" id="ARBA00004370"/>
    </source>
</evidence>
<protein>
    <recommendedName>
        <fullName evidence="8">Penicillin-binding protein transpeptidase domain-containing protein</fullName>
    </recommendedName>
</protein>
<evidence type="ECO:0000256" key="3">
    <source>
        <dbReference type="SAM" id="Phobius"/>
    </source>
</evidence>
<dbReference type="SUPFAM" id="SSF56601">
    <property type="entry name" value="beta-lactamase/transpeptidase-like"/>
    <property type="match status" value="1"/>
</dbReference>
<comment type="subcellular location">
    <subcellularLocation>
        <location evidence="1">Membrane</location>
    </subcellularLocation>
</comment>
<sequence length="566" mass="62630">MLRTTTQNPTNRINTIILIVVLIGVLIGIRLFFLQVVNYSYYEARAEGQQSFKKILEAKRGNILAKTKTGEEVFLAATRNGYILFLNNKLLQVQEKDWLYDKLNGVTPIDKALFTKAVLKENDPYEILKRRVSQNEADAITALKLRGVGLEPESWRYYPLGMFAAHALGFIAESDKGELEGKYGIEKYYNLKLNGEEGAIVADRDANGLLIALGKQLVTDAEEGENITLTIDPDLQRFVEAETVKVMEKWSAISAGTIIIEPKTGRIRAIVAAPAFDPNEYQKEKNLGVFLNPFTEKIFEMGSVFKPLTIAAALDRGVITPETTYVDKGEVKIGTAVIHNYDYKARGTVNMTHILEESLNTGAVFAMQKVGGERLREYFHNYGLGEKLGIDLPGELKGDLSNLDSGREVEFATASFGQGIAVTPIELAMALSSLGNGGKLMRPYLNAANSPQMIRQAIKPETSTTISKMLVDVVDLALAGGNAKIAGYSIAAKTGTAQIPKKDGKGYSDQYLHTFFGYFPAYNPQYLILMFLEKPQGVKYASHSLTDTFSELVEFMISYYTIPPDR</sequence>
<dbReference type="EMBL" id="MFHI01000032">
    <property type="protein sequence ID" value="OGF78214.1"/>
    <property type="molecule type" value="Genomic_DNA"/>
</dbReference>
<dbReference type="Proteomes" id="UP000178425">
    <property type="component" value="Unassembled WGS sequence"/>
</dbReference>
<dbReference type="Pfam" id="PF00905">
    <property type="entry name" value="Transpeptidase"/>
    <property type="match status" value="1"/>
</dbReference>
<evidence type="ECO:0000313" key="6">
    <source>
        <dbReference type="EMBL" id="OGF78214.1"/>
    </source>
</evidence>
<dbReference type="SUPFAM" id="SSF56519">
    <property type="entry name" value="Penicillin binding protein dimerisation domain"/>
    <property type="match status" value="1"/>
</dbReference>
<dbReference type="InterPro" id="IPR012338">
    <property type="entry name" value="Beta-lactam/transpept-like"/>
</dbReference>
<dbReference type="GO" id="GO:0008658">
    <property type="term" value="F:penicillin binding"/>
    <property type="evidence" value="ECO:0007669"/>
    <property type="project" value="InterPro"/>
</dbReference>
<organism evidence="6 7">
    <name type="scientific">Candidatus Giovannonibacteria bacterium RIFCSPHIGHO2_02_43_13</name>
    <dbReference type="NCBI Taxonomy" id="1798330"/>
    <lineage>
        <taxon>Bacteria</taxon>
        <taxon>Candidatus Giovannoniibacteriota</taxon>
    </lineage>
</organism>
<reference evidence="6 7" key="1">
    <citation type="journal article" date="2016" name="Nat. Commun.">
        <title>Thousands of microbial genomes shed light on interconnected biogeochemical processes in an aquifer system.</title>
        <authorList>
            <person name="Anantharaman K."/>
            <person name="Brown C.T."/>
            <person name="Hug L.A."/>
            <person name="Sharon I."/>
            <person name="Castelle C.J."/>
            <person name="Probst A.J."/>
            <person name="Thomas B.C."/>
            <person name="Singh A."/>
            <person name="Wilkins M.J."/>
            <person name="Karaoz U."/>
            <person name="Brodie E.L."/>
            <person name="Williams K.H."/>
            <person name="Hubbard S.S."/>
            <person name="Banfield J.F."/>
        </authorList>
    </citation>
    <scope>NUCLEOTIDE SEQUENCE [LARGE SCALE GENOMIC DNA]</scope>
</reference>
<dbReference type="InterPro" id="IPR005311">
    <property type="entry name" value="PBP_dimer"/>
</dbReference>
<gene>
    <name evidence="6" type="ORF">A2W54_03875</name>
</gene>
<keyword evidence="3" id="KW-1133">Transmembrane helix</keyword>
<evidence type="ECO:0000259" key="4">
    <source>
        <dbReference type="Pfam" id="PF00905"/>
    </source>
</evidence>
<dbReference type="GO" id="GO:0005886">
    <property type="term" value="C:plasma membrane"/>
    <property type="evidence" value="ECO:0007669"/>
    <property type="project" value="TreeGrafter"/>
</dbReference>
<dbReference type="PANTHER" id="PTHR30627:SF1">
    <property type="entry name" value="PEPTIDOGLYCAN D,D-TRANSPEPTIDASE FTSI"/>
    <property type="match status" value="1"/>
</dbReference>
<feature type="domain" description="Penicillin-binding protein dimerisation" evidence="5">
    <location>
        <begin position="57"/>
        <end position="209"/>
    </location>
</feature>
<keyword evidence="3" id="KW-0812">Transmembrane</keyword>
<comment type="caution">
    <text evidence="6">The sequence shown here is derived from an EMBL/GenBank/DDBJ whole genome shotgun (WGS) entry which is preliminary data.</text>
</comment>
<evidence type="ECO:0000256" key="2">
    <source>
        <dbReference type="ARBA" id="ARBA00023136"/>
    </source>
</evidence>
<dbReference type="PANTHER" id="PTHR30627">
    <property type="entry name" value="PEPTIDOGLYCAN D,D-TRANSPEPTIDASE"/>
    <property type="match status" value="1"/>
</dbReference>
<dbReference type="InterPro" id="IPR050515">
    <property type="entry name" value="Beta-lactam/transpept"/>
</dbReference>
<evidence type="ECO:0000259" key="5">
    <source>
        <dbReference type="Pfam" id="PF03717"/>
    </source>
</evidence>
<evidence type="ECO:0000313" key="7">
    <source>
        <dbReference type="Proteomes" id="UP000178425"/>
    </source>
</evidence>
<feature type="domain" description="Penicillin-binding protein transpeptidase" evidence="4">
    <location>
        <begin position="257"/>
        <end position="552"/>
    </location>
</feature>
<dbReference type="InterPro" id="IPR001460">
    <property type="entry name" value="PCN-bd_Tpept"/>
</dbReference>
<accession>A0A1F5WRI6</accession>
<evidence type="ECO:0008006" key="8">
    <source>
        <dbReference type="Google" id="ProtNLM"/>
    </source>
</evidence>